<organism evidence="3 4">
    <name type="scientific">Piscinibacter gummiphilus</name>
    <dbReference type="NCBI Taxonomy" id="946333"/>
    <lineage>
        <taxon>Bacteria</taxon>
        <taxon>Pseudomonadati</taxon>
        <taxon>Pseudomonadota</taxon>
        <taxon>Betaproteobacteria</taxon>
        <taxon>Burkholderiales</taxon>
        <taxon>Sphaerotilaceae</taxon>
        <taxon>Piscinibacter</taxon>
    </lineage>
</organism>
<dbReference type="Pfam" id="PF07995">
    <property type="entry name" value="GSDH"/>
    <property type="match status" value="1"/>
</dbReference>
<evidence type="ECO:0000256" key="1">
    <source>
        <dbReference type="SAM" id="SignalP"/>
    </source>
</evidence>
<dbReference type="InterPro" id="IPR012938">
    <property type="entry name" value="Glc/Sorbosone_DH"/>
</dbReference>
<dbReference type="PROSITE" id="PS51257">
    <property type="entry name" value="PROKAR_LIPOPROTEIN"/>
    <property type="match status" value="1"/>
</dbReference>
<keyword evidence="1" id="KW-0732">Signal</keyword>
<dbReference type="Gene3D" id="2.60.40.10">
    <property type="entry name" value="Immunoglobulins"/>
    <property type="match status" value="3"/>
</dbReference>
<keyword evidence="4" id="KW-1185">Reference proteome</keyword>
<proteinExistence type="predicted"/>
<dbReference type="Pfam" id="PF17957">
    <property type="entry name" value="Big_7"/>
    <property type="match status" value="2"/>
</dbReference>
<dbReference type="EMBL" id="CP136336">
    <property type="protein sequence ID" value="WOB07861.1"/>
    <property type="molecule type" value="Genomic_DNA"/>
</dbReference>
<evidence type="ECO:0000313" key="3">
    <source>
        <dbReference type="EMBL" id="WOB07861.1"/>
    </source>
</evidence>
<sequence length="909" mass="93389">MTTVPARALRAVIALFVGAVIAACGGGHEEQAPDGPERTTTVAATGDTWQTVAVEGRSFTLASASVVRYGAGSSWVQRTLSGTVTCSNATFGSDPAFGVQKSCQVQTGTGEPPPASAWTRIASEGQSFTVSGTRWVRYGAGTRWVQRSVTGSGQCTNAFFGTDPAPYVGKVCEVQQTSSNQAPVATIAAPVAGATFRAGTTVSFSGSATDAEDGALAGARLTWWADLHHDTHSHPFLQPTTGSGGTVTIPTRGETSDNIFYRFHLRATDSAGATHEVTRDIVPQKARLTITTVPAGLSLTLDGQPISAPVTLTGVVGIERDLGAPATQDANGRRYQFTSWSDGGAATHTISTPASDTTYTATYTDLGPVANTPPSVALTAPVPNSSGTTGVAIALAATASDSDGSVTGVEFFENGVKIGATDVSAPYGVSWTPATTGARTLTARATDNNGAVTTSASVTVTISPPGNDTQPPVATLTSPANLASGLTGTLTLSANATDNTGVASVEFQVDGQPAGAPDTSPPYSASVDTNLYASGQHQLRARARDAAGNLSAWSTVTVQFGGSRTQPSGFTRADNWVTGLASATAFTQAPDGRLFVALQGGDLRIVRNGALLPTPFVRLSVDSSGERGLIGVALHPNFASNGFVYVYYTRVNGSARNNRISRFTANGDVAVGGETVLVDLPNLSSATNHNGGAMHFGRDGKLYVAVGDNADSSQSPNLNLVFGKMLRFNEDGSIPSDNPFCTTAGTLRCAIWARGLRNPFTFAVRASDGRMHINDVGAGLWEEINLGAPGADYGWPATEGPTNAAGVTSPLFAYDHDGGSASGMGGFFNGCAITGGAFYPSTGNFLAAYRESYFFTDFCSSVVGRVDLANGNAAYAFGRVSGAPVGMLVGLDGALYVLTQGGINRFAAP</sequence>
<reference evidence="3 4" key="1">
    <citation type="submission" date="2023-10" db="EMBL/GenBank/DDBJ databases">
        <title>Bacteria for the degradation of biodegradable plastic PBAT(Polybutylene adipate terephthalate).</title>
        <authorList>
            <person name="Weon H.-Y."/>
            <person name="Yeon J."/>
        </authorList>
    </citation>
    <scope>NUCLEOTIDE SEQUENCE [LARGE SCALE GENOMIC DNA]</scope>
    <source>
        <strain evidence="3 4">SBD 7-3</strain>
    </source>
</reference>
<dbReference type="InterPro" id="IPR013783">
    <property type="entry name" value="Ig-like_fold"/>
</dbReference>
<dbReference type="RefSeq" id="WP_316700516.1">
    <property type="nucleotide sequence ID" value="NZ_CP136336.1"/>
</dbReference>
<feature type="signal peptide" evidence="1">
    <location>
        <begin position="1"/>
        <end position="22"/>
    </location>
</feature>
<dbReference type="PANTHER" id="PTHR19328:SF75">
    <property type="entry name" value="ALDOSE SUGAR DEHYDROGENASE YLII"/>
    <property type="match status" value="1"/>
</dbReference>
<evidence type="ECO:0000313" key="4">
    <source>
        <dbReference type="Proteomes" id="UP001303946"/>
    </source>
</evidence>
<protein>
    <submittedName>
        <fullName evidence="3">PQQ-dependent sugar dehydrogenase</fullName>
    </submittedName>
</protein>
<dbReference type="Gene3D" id="2.120.10.30">
    <property type="entry name" value="TolB, C-terminal domain"/>
    <property type="match status" value="1"/>
</dbReference>
<dbReference type="Proteomes" id="UP001303946">
    <property type="component" value="Chromosome"/>
</dbReference>
<name>A0ABZ0CSA1_9BURK</name>
<dbReference type="SUPFAM" id="SSF50952">
    <property type="entry name" value="Soluble quinoprotein glucose dehydrogenase"/>
    <property type="match status" value="1"/>
</dbReference>
<dbReference type="PANTHER" id="PTHR19328">
    <property type="entry name" value="HEDGEHOG-INTERACTING PROTEIN"/>
    <property type="match status" value="1"/>
</dbReference>
<gene>
    <name evidence="3" type="ORF">RXV79_23510</name>
</gene>
<feature type="chain" id="PRO_5047431426" evidence="1">
    <location>
        <begin position="23"/>
        <end position="909"/>
    </location>
</feature>
<dbReference type="InterPro" id="IPR011042">
    <property type="entry name" value="6-blade_b-propeller_TolB-like"/>
</dbReference>
<feature type="domain" description="Glucose/Sorbosone dehydrogenase" evidence="2">
    <location>
        <begin position="584"/>
        <end position="901"/>
    </location>
</feature>
<accession>A0ABZ0CSA1</accession>
<dbReference type="InterPro" id="IPR011041">
    <property type="entry name" value="Quinoprot_gluc/sorb_DH_b-prop"/>
</dbReference>
<evidence type="ECO:0000259" key="2">
    <source>
        <dbReference type="Pfam" id="PF07995"/>
    </source>
</evidence>